<sequence>MKTFAKAQLASLIASIIDYWCTIIAVEIFGIWYVWASAIGTMIGGITNFSLGRNWVFRNKEKARQVQLFRYTMVWTGYLILTTFGVFLLTHFAHVNYIYSKATVSLLMAISYNYPLQKKFVFR</sequence>
<evidence type="ECO:0000256" key="3">
    <source>
        <dbReference type="ARBA" id="ARBA00022989"/>
    </source>
</evidence>
<feature type="transmembrane region" description="Helical" evidence="5">
    <location>
        <begin position="7"/>
        <end position="26"/>
    </location>
</feature>
<feature type="transmembrane region" description="Helical" evidence="5">
    <location>
        <begin position="72"/>
        <end position="92"/>
    </location>
</feature>
<evidence type="ECO:0000256" key="2">
    <source>
        <dbReference type="ARBA" id="ARBA00022692"/>
    </source>
</evidence>
<evidence type="ECO:0000313" key="7">
    <source>
        <dbReference type="EMBL" id="SHE51890.1"/>
    </source>
</evidence>
<evidence type="ECO:0000256" key="1">
    <source>
        <dbReference type="ARBA" id="ARBA00004141"/>
    </source>
</evidence>
<protein>
    <submittedName>
        <fullName evidence="7">Putative flippase GtrA (Transmembrane translocase of bactoprenol-linked glucose)</fullName>
    </submittedName>
</protein>
<name>A0A1M4U5K1_9BACT</name>
<proteinExistence type="predicted"/>
<comment type="subcellular location">
    <subcellularLocation>
        <location evidence="1">Membrane</location>
        <topology evidence="1">Multi-pass membrane protein</topology>
    </subcellularLocation>
</comment>
<evidence type="ECO:0000256" key="5">
    <source>
        <dbReference type="SAM" id="Phobius"/>
    </source>
</evidence>
<organism evidence="7 8">
    <name type="scientific">Flavisolibacter ginsengisoli DSM 18119</name>
    <dbReference type="NCBI Taxonomy" id="1121884"/>
    <lineage>
        <taxon>Bacteria</taxon>
        <taxon>Pseudomonadati</taxon>
        <taxon>Bacteroidota</taxon>
        <taxon>Chitinophagia</taxon>
        <taxon>Chitinophagales</taxon>
        <taxon>Chitinophagaceae</taxon>
        <taxon>Flavisolibacter</taxon>
    </lineage>
</organism>
<keyword evidence="3 5" id="KW-1133">Transmembrane helix</keyword>
<evidence type="ECO:0000256" key="4">
    <source>
        <dbReference type="ARBA" id="ARBA00023136"/>
    </source>
</evidence>
<dbReference type="InterPro" id="IPR007267">
    <property type="entry name" value="GtrA_DPMS_TM"/>
</dbReference>
<dbReference type="GO" id="GO:0016020">
    <property type="term" value="C:membrane"/>
    <property type="evidence" value="ECO:0007669"/>
    <property type="project" value="UniProtKB-SubCell"/>
</dbReference>
<dbReference type="RefSeq" id="WP_072833695.1">
    <property type="nucleotide sequence ID" value="NZ_FQUU01000002.1"/>
</dbReference>
<evidence type="ECO:0000313" key="8">
    <source>
        <dbReference type="Proteomes" id="UP000184048"/>
    </source>
</evidence>
<reference evidence="7 8" key="1">
    <citation type="submission" date="2016-11" db="EMBL/GenBank/DDBJ databases">
        <authorList>
            <person name="Jaros S."/>
            <person name="Januszkiewicz K."/>
            <person name="Wedrychowicz H."/>
        </authorList>
    </citation>
    <scope>NUCLEOTIDE SEQUENCE [LARGE SCALE GENOMIC DNA]</scope>
    <source>
        <strain evidence="7 8">DSM 18119</strain>
    </source>
</reference>
<feature type="domain" description="GtrA/DPMS transmembrane" evidence="6">
    <location>
        <begin position="11"/>
        <end position="122"/>
    </location>
</feature>
<dbReference type="EMBL" id="FQUU01000002">
    <property type="protein sequence ID" value="SHE51890.1"/>
    <property type="molecule type" value="Genomic_DNA"/>
</dbReference>
<gene>
    <name evidence="7" type="ORF">SAMN02745131_00530</name>
</gene>
<dbReference type="Pfam" id="PF04138">
    <property type="entry name" value="GtrA_DPMS_TM"/>
    <property type="match status" value="1"/>
</dbReference>
<feature type="transmembrane region" description="Helical" evidence="5">
    <location>
        <begin position="32"/>
        <end position="51"/>
    </location>
</feature>
<keyword evidence="4 5" id="KW-0472">Membrane</keyword>
<dbReference type="STRING" id="1121884.SAMN02745131_00530"/>
<accession>A0A1M4U5K1</accession>
<dbReference type="OrthoDB" id="961506at2"/>
<dbReference type="GO" id="GO:0000271">
    <property type="term" value="P:polysaccharide biosynthetic process"/>
    <property type="evidence" value="ECO:0007669"/>
    <property type="project" value="InterPro"/>
</dbReference>
<evidence type="ECO:0000259" key="6">
    <source>
        <dbReference type="Pfam" id="PF04138"/>
    </source>
</evidence>
<dbReference type="AlphaFoldDB" id="A0A1M4U5K1"/>
<dbReference type="Proteomes" id="UP000184048">
    <property type="component" value="Unassembled WGS sequence"/>
</dbReference>
<keyword evidence="2 5" id="KW-0812">Transmembrane</keyword>
<keyword evidence="8" id="KW-1185">Reference proteome</keyword>